<evidence type="ECO:0000256" key="4">
    <source>
        <dbReference type="ARBA" id="ARBA00022519"/>
    </source>
</evidence>
<gene>
    <name evidence="12" type="ORF">HCU74_05345</name>
</gene>
<feature type="domain" description="Type II secretion system protein GspC N-terminal" evidence="11">
    <location>
        <begin position="22"/>
        <end position="161"/>
    </location>
</feature>
<keyword evidence="8 9" id="KW-0472">Membrane</keyword>
<proteinExistence type="predicted"/>
<keyword evidence="3" id="KW-1003">Cell membrane</keyword>
<keyword evidence="7 9" id="KW-1133">Transmembrane helix</keyword>
<dbReference type="EMBL" id="JAAWWK010000002">
    <property type="protein sequence ID" value="NKI16844.1"/>
    <property type="molecule type" value="Genomic_DNA"/>
</dbReference>
<evidence type="ECO:0000256" key="2">
    <source>
        <dbReference type="ARBA" id="ARBA00022448"/>
    </source>
</evidence>
<dbReference type="Pfam" id="PF11356">
    <property type="entry name" value="T2SSC"/>
    <property type="match status" value="1"/>
</dbReference>
<evidence type="ECO:0000256" key="1">
    <source>
        <dbReference type="ARBA" id="ARBA00004533"/>
    </source>
</evidence>
<dbReference type="Proteomes" id="UP000765845">
    <property type="component" value="Unassembled WGS sequence"/>
</dbReference>
<comment type="caution">
    <text evidence="12">The sequence shown here is derived from an EMBL/GenBank/DDBJ whole genome shotgun (WGS) entry which is preliminary data.</text>
</comment>
<evidence type="ECO:0000313" key="12">
    <source>
        <dbReference type="EMBL" id="NKI16844.1"/>
    </source>
</evidence>
<dbReference type="InterPro" id="IPR001478">
    <property type="entry name" value="PDZ"/>
</dbReference>
<name>A0ABX1GCG0_9GAMM</name>
<evidence type="ECO:0000259" key="11">
    <source>
        <dbReference type="Pfam" id="PF11356"/>
    </source>
</evidence>
<sequence>MDRSALLKHALSPRSVKVVSALLLLLALYLLSGLFWNVAALWRGPQLASVSNPAGAATPTASGPSYNVQSLLAVPLFGVPPKVVGPDVAIQQDVRRSTLKIKVLGLIAGTGDSGVAVLRHGSTTKAYGIGEKIEVPGAVKLLAVLDDHIIIENNRKQEKIELDERRVSAGLTATGTASNVERGDDDVIRLDRPEITELIGDPREAVQNSPLRLARFFAVSPVTEGSTVIGYAIRPGRDPRLFEVMELTAGDVILSVNGQSLAEMAPTELMKMLEDTNSFELLVQRNGTILSKRLDI</sequence>
<dbReference type="Pfam" id="PF00595">
    <property type="entry name" value="PDZ"/>
    <property type="match status" value="1"/>
</dbReference>
<dbReference type="InterPro" id="IPR024961">
    <property type="entry name" value="T2SS_GspC_N"/>
</dbReference>
<accession>A0ABX1GCG0</accession>
<feature type="transmembrane region" description="Helical" evidence="9">
    <location>
        <begin position="21"/>
        <end position="42"/>
    </location>
</feature>
<reference evidence="12 13" key="1">
    <citation type="submission" date="2020-04" db="EMBL/GenBank/DDBJ databases">
        <authorList>
            <person name="Yoon J."/>
        </authorList>
    </citation>
    <scope>NUCLEOTIDE SEQUENCE [LARGE SCALE GENOMIC DNA]</scope>
    <source>
        <strain evidence="12 13">KMU-166</strain>
    </source>
</reference>
<keyword evidence="13" id="KW-1185">Reference proteome</keyword>
<evidence type="ECO:0000256" key="5">
    <source>
        <dbReference type="ARBA" id="ARBA00022692"/>
    </source>
</evidence>
<organism evidence="12 13">
    <name type="scientific">Spongiibacter thalassae</name>
    <dbReference type="NCBI Taxonomy" id="2721624"/>
    <lineage>
        <taxon>Bacteria</taxon>
        <taxon>Pseudomonadati</taxon>
        <taxon>Pseudomonadota</taxon>
        <taxon>Gammaproteobacteria</taxon>
        <taxon>Cellvibrionales</taxon>
        <taxon>Spongiibacteraceae</taxon>
        <taxon>Spongiibacter</taxon>
    </lineage>
</organism>
<keyword evidence="2" id="KW-0813">Transport</keyword>
<dbReference type="Gene3D" id="2.30.30.830">
    <property type="match status" value="1"/>
</dbReference>
<keyword evidence="5 9" id="KW-0812">Transmembrane</keyword>
<dbReference type="InterPro" id="IPR036034">
    <property type="entry name" value="PDZ_sf"/>
</dbReference>
<comment type="subcellular location">
    <subcellularLocation>
        <location evidence="1">Cell inner membrane</location>
    </subcellularLocation>
</comment>
<keyword evidence="4" id="KW-0997">Cell inner membrane</keyword>
<evidence type="ECO:0000256" key="9">
    <source>
        <dbReference type="SAM" id="Phobius"/>
    </source>
</evidence>
<evidence type="ECO:0000259" key="10">
    <source>
        <dbReference type="Pfam" id="PF00595"/>
    </source>
</evidence>
<dbReference type="RefSeq" id="WP_168449390.1">
    <property type="nucleotide sequence ID" value="NZ_JAAWWK010000002.1"/>
</dbReference>
<dbReference type="SUPFAM" id="SSF50156">
    <property type="entry name" value="PDZ domain-like"/>
    <property type="match status" value="1"/>
</dbReference>
<evidence type="ECO:0000313" key="13">
    <source>
        <dbReference type="Proteomes" id="UP000765845"/>
    </source>
</evidence>
<evidence type="ECO:0000256" key="3">
    <source>
        <dbReference type="ARBA" id="ARBA00022475"/>
    </source>
</evidence>
<dbReference type="Gene3D" id="2.30.42.10">
    <property type="match status" value="1"/>
</dbReference>
<evidence type="ECO:0000256" key="7">
    <source>
        <dbReference type="ARBA" id="ARBA00022989"/>
    </source>
</evidence>
<protein>
    <recommendedName>
        <fullName evidence="14">Type II secretion system protein C</fullName>
    </recommendedName>
</protein>
<evidence type="ECO:0000256" key="6">
    <source>
        <dbReference type="ARBA" id="ARBA00022927"/>
    </source>
</evidence>
<evidence type="ECO:0000256" key="8">
    <source>
        <dbReference type="ARBA" id="ARBA00023136"/>
    </source>
</evidence>
<keyword evidence="6" id="KW-0653">Protein transport</keyword>
<feature type="domain" description="PDZ" evidence="10">
    <location>
        <begin position="247"/>
        <end position="280"/>
    </location>
</feature>
<evidence type="ECO:0008006" key="14">
    <source>
        <dbReference type="Google" id="ProtNLM"/>
    </source>
</evidence>